<dbReference type="KEGG" id="bha:BH0256"/>
<dbReference type="HOGENOM" id="CLU_049215_4_2_9"/>
<dbReference type="InterPro" id="IPR038277">
    <property type="entry name" value="UreF_sf"/>
</dbReference>
<accession>Q9KG57</accession>
<dbReference type="PIR" id="H83681">
    <property type="entry name" value="H83681"/>
</dbReference>
<dbReference type="PIRSF" id="PIRSF009467">
    <property type="entry name" value="Ureas_acces_UreF"/>
    <property type="match status" value="1"/>
</dbReference>
<sequence>MNKRRNGLSSRSSTKGITTITIDPLMLVEMMHIHDSAFPIGGYTHSFGLETYIQRDIVKDENSLIQWCRTYLYDNLGYGDGILLKETLEVLKKSGSLAAIIEVDRLAHAQKLARESREGSLKMGRQFLQTVLPLQEDESLSQWAQLIRAKEAHGHYATTYGVFSYTRAYPDQMTMIAFLYSSVANLVHNAVRAIPLGQSTGVRVIHQLHEDCLYVAQQVVARSLNDLSNHAIGIELASMEHEHLHSRLFIS</sequence>
<keyword evidence="2 3" id="KW-0143">Chaperone</keyword>
<dbReference type="eggNOG" id="COG0830">
    <property type="taxonomic scope" value="Bacteria"/>
</dbReference>
<proteinExistence type="inferred from homology"/>
<comment type="function">
    <text evidence="3">Required for maturation of urease via the functional incorporation of the urease nickel metallocenter.</text>
</comment>
<comment type="subunit">
    <text evidence="3">UreD, UreF and UreG form a complex that acts as a GTP-hydrolysis-dependent molecular chaperone, activating the urease apoprotein by helping to assemble the nickel containing metallocenter of UreC. The UreE protein probably delivers the nickel.</text>
</comment>
<dbReference type="RefSeq" id="WP_010896438.1">
    <property type="nucleotide sequence ID" value="NC_002570.2"/>
</dbReference>
<evidence type="ECO:0000256" key="3">
    <source>
        <dbReference type="HAMAP-Rule" id="MF_01385"/>
    </source>
</evidence>
<dbReference type="PANTHER" id="PTHR33620:SF1">
    <property type="entry name" value="UREASE ACCESSORY PROTEIN F"/>
    <property type="match status" value="1"/>
</dbReference>
<evidence type="ECO:0000313" key="4">
    <source>
        <dbReference type="EMBL" id="BAB03975.1"/>
    </source>
</evidence>
<comment type="similarity">
    <text evidence="3">Belongs to the UreF family.</text>
</comment>
<dbReference type="PANTHER" id="PTHR33620">
    <property type="entry name" value="UREASE ACCESSORY PROTEIN F"/>
    <property type="match status" value="1"/>
</dbReference>
<dbReference type="OrthoDB" id="9798772at2"/>
<reference evidence="4 5" key="1">
    <citation type="journal article" date="2000" name="Nucleic Acids Res.">
        <title>Complete genome sequence of the alkaliphilic bacterium Bacillus halodurans and genomic sequence comparison with Bacillus subtilis.</title>
        <authorList>
            <person name="Takami H."/>
            <person name="Nakasone K."/>
            <person name="Takaki Y."/>
            <person name="Maeno G."/>
            <person name="Sasaki R."/>
            <person name="Masui N."/>
            <person name="Fuji F."/>
            <person name="Hirama C."/>
            <person name="Nakamura Y."/>
            <person name="Ogasawara N."/>
            <person name="Kuhara S."/>
            <person name="Horikoshi K."/>
        </authorList>
    </citation>
    <scope>NUCLEOTIDE SEQUENCE [LARGE SCALE GENOMIC DNA]</scope>
    <source>
        <strain evidence="5">ATCC BAA-125 / DSM 18197 / FERM 7344 / JCM 9153 / C-125</strain>
    </source>
</reference>
<dbReference type="HAMAP" id="MF_01385">
    <property type="entry name" value="UreF"/>
    <property type="match status" value="1"/>
</dbReference>
<evidence type="ECO:0000256" key="1">
    <source>
        <dbReference type="ARBA" id="ARBA00022988"/>
    </source>
</evidence>
<name>Q9KG57_HALH5</name>
<dbReference type="AlphaFoldDB" id="Q9KG57"/>
<protein>
    <recommendedName>
        <fullName evidence="3">Urease accessory protein UreF</fullName>
    </recommendedName>
</protein>
<dbReference type="InterPro" id="IPR002639">
    <property type="entry name" value="UreF"/>
</dbReference>
<dbReference type="GO" id="GO:0016151">
    <property type="term" value="F:nickel cation binding"/>
    <property type="evidence" value="ECO:0007669"/>
    <property type="project" value="UniProtKB-UniRule"/>
</dbReference>
<dbReference type="Pfam" id="PF01730">
    <property type="entry name" value="UreF"/>
    <property type="match status" value="1"/>
</dbReference>
<keyword evidence="1 3" id="KW-0996">Nickel insertion</keyword>
<keyword evidence="5" id="KW-1185">Reference proteome</keyword>
<comment type="subcellular location">
    <subcellularLocation>
        <location evidence="3">Cytoplasm</location>
    </subcellularLocation>
</comment>
<dbReference type="EMBL" id="BA000004">
    <property type="protein sequence ID" value="BAB03975.1"/>
    <property type="molecule type" value="Genomic_DNA"/>
</dbReference>
<dbReference type="Proteomes" id="UP000001258">
    <property type="component" value="Chromosome"/>
</dbReference>
<gene>
    <name evidence="3 4" type="primary">ureF</name>
</gene>
<keyword evidence="3" id="KW-0963">Cytoplasm</keyword>
<organism evidence="4 5">
    <name type="scientific">Halalkalibacterium halodurans (strain ATCC BAA-125 / DSM 18197 / FERM 7344 / JCM 9153 / C-125)</name>
    <name type="common">Bacillus halodurans</name>
    <dbReference type="NCBI Taxonomy" id="272558"/>
    <lineage>
        <taxon>Bacteria</taxon>
        <taxon>Bacillati</taxon>
        <taxon>Bacillota</taxon>
        <taxon>Bacilli</taxon>
        <taxon>Bacillales</taxon>
        <taxon>Bacillaceae</taxon>
        <taxon>Halalkalibacterium (ex Joshi et al. 2022)</taxon>
    </lineage>
</organism>
<dbReference type="DNASU" id="893505"/>
<dbReference type="Gene3D" id="1.10.4190.10">
    <property type="entry name" value="Urease accessory protein UreF"/>
    <property type="match status" value="1"/>
</dbReference>
<evidence type="ECO:0000256" key="2">
    <source>
        <dbReference type="ARBA" id="ARBA00023186"/>
    </source>
</evidence>
<dbReference type="GO" id="GO:0005737">
    <property type="term" value="C:cytoplasm"/>
    <property type="evidence" value="ECO:0007669"/>
    <property type="project" value="UniProtKB-SubCell"/>
</dbReference>
<evidence type="ECO:0000313" key="5">
    <source>
        <dbReference type="Proteomes" id="UP000001258"/>
    </source>
</evidence>
<dbReference type="STRING" id="272558.gene:10726101"/>